<evidence type="ECO:0000256" key="1">
    <source>
        <dbReference type="PROSITE-ProRule" id="PRU00325"/>
    </source>
</evidence>
<dbReference type="SUPFAM" id="SSF48452">
    <property type="entry name" value="TPR-like"/>
    <property type="match status" value="1"/>
</dbReference>
<sequence length="640" mass="73696">MPSESKNADPFRTLKWSDLQTWAGEKATAKGMKYQDEERVKEIKQTPEGSLIARVQGTKTYFTEVSLENGELSSTCTCPVEHDCKHGVAAVLEYLELAEQGEEVPVASEGDPLIIMARQGSALKVGEPRDSYQVFRTELREYLEQMEKEELIDLLMNLSDRDSLLTRHLQDMLNLASGDTEETVGNIYSELEELWEEARSYDYRDYDSPVPDFSDLRNRMENLLDAGYADEVADLGMRILEGYEEIAPYDEEGDIGMKIGGCMEVVIKALLQPGSPAHERMLKVLDFELKDECGIFDGEAFWNSDFPVEEWSSFSEILKDRLDASDSGKTPSYSDWDRKQLVKRLALALEKAGNYEEAISLCEEEVEAGEDWSYIRLIKVLLAAGQKEKAEEWIYRKIKETRKSSPETAYELFRILLEIKEKEENWLFVAALHAEEFFRYPSLQFYIGLRESAKKAGVWEKVRKAIHEYLESGNLPADRARPGEEPSSLPGVLPKTGLTDRDSFKKIDALDLELLIDIAIEEKNPDEVARWYNKLKIRRKKGEDRYFTRREKIARTVQEKYPEIAIDIWKTIAEELISRTKVDAYESASIYLRMVRNAMEAGGQKAEWESYFREIREKNKLKRKLLEILDMLGKDRIIGE</sequence>
<name>A0A0E3S435_9EURY</name>
<dbReference type="InterPro" id="IPR007527">
    <property type="entry name" value="Znf_SWIM"/>
</dbReference>
<proteinExistence type="predicted"/>
<evidence type="ECO:0000259" key="2">
    <source>
        <dbReference type="PROSITE" id="PS50966"/>
    </source>
</evidence>
<reference evidence="3 4" key="1">
    <citation type="submission" date="2014-07" db="EMBL/GenBank/DDBJ databases">
        <title>Methanogenic archaea and the global carbon cycle.</title>
        <authorList>
            <person name="Henriksen J.R."/>
            <person name="Luke J."/>
            <person name="Reinhart S."/>
            <person name="Benedict M.N."/>
            <person name="Youngblut N.D."/>
            <person name="Metcalf M.E."/>
            <person name="Whitaker R.J."/>
            <person name="Metcalf W.W."/>
        </authorList>
    </citation>
    <scope>NUCLEOTIDE SEQUENCE [LARGE SCALE GENOMIC DNA]</scope>
    <source>
        <strain evidence="3 4">Z-7289</strain>
    </source>
</reference>
<organism evidence="3 4">
    <name type="scientific">Methanosarcina lacustris Z-7289</name>
    <dbReference type="NCBI Taxonomy" id="1434111"/>
    <lineage>
        <taxon>Archaea</taxon>
        <taxon>Methanobacteriati</taxon>
        <taxon>Methanobacteriota</taxon>
        <taxon>Stenosarchaea group</taxon>
        <taxon>Methanomicrobia</taxon>
        <taxon>Methanosarcinales</taxon>
        <taxon>Methanosarcinaceae</taxon>
        <taxon>Methanosarcina</taxon>
    </lineage>
</organism>
<keyword evidence="1" id="KW-0863">Zinc-finger</keyword>
<gene>
    <name evidence="3" type="ORF">MSLAZ_0267</name>
</gene>
<keyword evidence="1" id="KW-0479">Metal-binding</keyword>
<keyword evidence="1" id="KW-0862">Zinc</keyword>
<evidence type="ECO:0000313" key="3">
    <source>
        <dbReference type="EMBL" id="AKB73528.1"/>
    </source>
</evidence>
<dbReference type="AlphaFoldDB" id="A0A0E3S435"/>
<dbReference type="EMBL" id="CP009515">
    <property type="protein sequence ID" value="AKB73528.1"/>
    <property type="molecule type" value="Genomic_DNA"/>
</dbReference>
<feature type="domain" description="SWIM-type" evidence="2">
    <location>
        <begin position="61"/>
        <end position="95"/>
    </location>
</feature>
<dbReference type="Gene3D" id="1.25.40.10">
    <property type="entry name" value="Tetratricopeptide repeat domain"/>
    <property type="match status" value="1"/>
</dbReference>
<dbReference type="GO" id="GO:0008270">
    <property type="term" value="F:zinc ion binding"/>
    <property type="evidence" value="ECO:0007669"/>
    <property type="project" value="UniProtKB-KW"/>
</dbReference>
<evidence type="ECO:0000313" key="4">
    <source>
        <dbReference type="Proteomes" id="UP000033072"/>
    </source>
</evidence>
<dbReference type="InterPro" id="IPR011990">
    <property type="entry name" value="TPR-like_helical_dom_sf"/>
</dbReference>
<dbReference type="HOGENOM" id="CLU_027271_1_0_2"/>
<keyword evidence="4" id="KW-1185">Reference proteome</keyword>
<protein>
    <recommendedName>
        <fullName evidence="2">SWIM-type domain-containing protein</fullName>
    </recommendedName>
</protein>
<dbReference type="PATRIC" id="fig|1434111.4.peg.334"/>
<dbReference type="OrthoDB" id="41163at2157"/>
<dbReference type="Proteomes" id="UP000033072">
    <property type="component" value="Chromosome"/>
</dbReference>
<accession>A0A0E3S435</accession>
<dbReference type="PROSITE" id="PS50966">
    <property type="entry name" value="ZF_SWIM"/>
    <property type="match status" value="1"/>
</dbReference>
<dbReference type="KEGG" id="mls:MSLAZ_0267"/>